<dbReference type="Proteomes" id="UP000782312">
    <property type="component" value="Unassembled WGS sequence"/>
</dbReference>
<protein>
    <submittedName>
        <fullName evidence="2">DUF2905 domain-containing protein</fullName>
    </submittedName>
</protein>
<gene>
    <name evidence="2" type="ORF">HYZ11_03365</name>
</gene>
<keyword evidence="1" id="KW-0812">Transmembrane</keyword>
<name>A0A932ML02_UNCTE</name>
<feature type="transmembrane region" description="Helical" evidence="1">
    <location>
        <begin position="48"/>
        <end position="72"/>
    </location>
</feature>
<dbReference type="Pfam" id="PF11146">
    <property type="entry name" value="DUF2905"/>
    <property type="match status" value="1"/>
</dbReference>
<dbReference type="PANTHER" id="PTHR36443">
    <property type="entry name" value="BSR5223 PROTEIN"/>
    <property type="match status" value="1"/>
</dbReference>
<feature type="transmembrane region" description="Helical" evidence="1">
    <location>
        <begin position="7"/>
        <end position="28"/>
    </location>
</feature>
<keyword evidence="1" id="KW-0472">Membrane</keyword>
<dbReference type="PANTHER" id="PTHR36443:SF1">
    <property type="entry name" value="BSR5223 PROTEIN"/>
    <property type="match status" value="1"/>
</dbReference>
<dbReference type="AlphaFoldDB" id="A0A932ML02"/>
<evidence type="ECO:0000256" key="1">
    <source>
        <dbReference type="SAM" id="Phobius"/>
    </source>
</evidence>
<evidence type="ECO:0000313" key="3">
    <source>
        <dbReference type="Proteomes" id="UP000782312"/>
    </source>
</evidence>
<keyword evidence="1" id="KW-1133">Transmembrane helix</keyword>
<dbReference type="EMBL" id="JACPUR010000006">
    <property type="protein sequence ID" value="MBI3126624.1"/>
    <property type="molecule type" value="Genomic_DNA"/>
</dbReference>
<dbReference type="InterPro" id="IPR021320">
    <property type="entry name" value="DUF2905"/>
</dbReference>
<sequence>MEPFGQFGRVLIVFGIVLVVLGVILTLAPRLPFLGGLPGDIHLRGKSWSFHFPIVTSIVVSVALTVLLNLFFRR</sequence>
<organism evidence="2 3">
    <name type="scientific">Tectimicrobiota bacterium</name>
    <dbReference type="NCBI Taxonomy" id="2528274"/>
    <lineage>
        <taxon>Bacteria</taxon>
        <taxon>Pseudomonadati</taxon>
        <taxon>Nitrospinota/Tectimicrobiota group</taxon>
        <taxon>Candidatus Tectimicrobiota</taxon>
    </lineage>
</organism>
<reference evidence="2" key="1">
    <citation type="submission" date="2020-07" db="EMBL/GenBank/DDBJ databases">
        <title>Huge and variable diversity of episymbiotic CPR bacteria and DPANN archaea in groundwater ecosystems.</title>
        <authorList>
            <person name="He C.Y."/>
            <person name="Keren R."/>
            <person name="Whittaker M."/>
            <person name="Farag I.F."/>
            <person name="Doudna J."/>
            <person name="Cate J.H.D."/>
            <person name="Banfield J.F."/>
        </authorList>
    </citation>
    <scope>NUCLEOTIDE SEQUENCE</scope>
    <source>
        <strain evidence="2">NC_groundwater_763_Ag_S-0.2um_68_21</strain>
    </source>
</reference>
<comment type="caution">
    <text evidence="2">The sequence shown here is derived from an EMBL/GenBank/DDBJ whole genome shotgun (WGS) entry which is preliminary data.</text>
</comment>
<evidence type="ECO:0000313" key="2">
    <source>
        <dbReference type="EMBL" id="MBI3126624.1"/>
    </source>
</evidence>
<accession>A0A932ML02</accession>
<proteinExistence type="predicted"/>